<evidence type="ECO:0000256" key="4">
    <source>
        <dbReference type="ARBA" id="ARBA00023027"/>
    </source>
</evidence>
<gene>
    <name evidence="8" type="ORF">JKF63_04900</name>
</gene>
<dbReference type="OrthoDB" id="424302at2759"/>
<feature type="binding site" evidence="5">
    <location>
        <begin position="110"/>
        <end position="113"/>
    </location>
    <ligand>
        <name>NAD(+)</name>
        <dbReference type="ChEBI" id="CHEBI:57540"/>
    </ligand>
</feature>
<comment type="caution">
    <text evidence="8">The sequence shown here is derived from an EMBL/GenBank/DDBJ whole genome shotgun (WGS) entry which is preliminary data.</text>
</comment>
<dbReference type="InterPro" id="IPR003000">
    <property type="entry name" value="Sirtuin"/>
</dbReference>
<evidence type="ECO:0000313" key="9">
    <source>
        <dbReference type="Proteomes" id="UP000674318"/>
    </source>
</evidence>
<dbReference type="Gene3D" id="3.30.1600.10">
    <property type="entry name" value="SIR2/SIRT2 'Small Domain"/>
    <property type="match status" value="1"/>
</dbReference>
<comment type="function">
    <text evidence="5">NAD-dependent protein deacylase. Catalyzes the NAD-dependent hydrolysis of acyl groups from lysine residues.</text>
</comment>
<feature type="binding site" evidence="5 6">
    <location>
        <position position="154"/>
    </location>
    <ligand>
        <name>Zn(2+)</name>
        <dbReference type="ChEBI" id="CHEBI:29105"/>
    </ligand>
</feature>
<feature type="binding site" evidence="5 6">
    <location>
        <position position="212"/>
    </location>
    <ligand>
        <name>Zn(2+)</name>
        <dbReference type="ChEBI" id="CHEBI:29105"/>
    </ligand>
</feature>
<comment type="cofactor">
    <cofactor evidence="5">
        <name>Zn(2+)</name>
        <dbReference type="ChEBI" id="CHEBI:29105"/>
    </cofactor>
    <text evidence="5">Binds 1 zinc ion per subunit.</text>
</comment>
<name>A0A836IVF8_9TRYP</name>
<reference evidence="8 9" key="1">
    <citation type="submission" date="2021-02" db="EMBL/GenBank/DDBJ databases">
        <title>Porcisia hertigi Genome sequencing and assembly.</title>
        <authorList>
            <person name="Almutairi H."/>
            <person name="Gatherer D."/>
        </authorList>
    </citation>
    <scope>NUCLEOTIDE SEQUENCE [LARGE SCALE GENOMIC DNA]</scope>
    <source>
        <strain evidence="8 9">C119</strain>
    </source>
</reference>
<dbReference type="InterPro" id="IPR026591">
    <property type="entry name" value="Sirtuin_cat_small_dom_sf"/>
</dbReference>
<dbReference type="PANTHER" id="PTHR11085:SF10">
    <property type="entry name" value="NAD-DEPENDENT PROTEIN DEACYLASE SIRTUIN-5, MITOCHONDRIAL-RELATED"/>
    <property type="match status" value="1"/>
</dbReference>
<dbReference type="EMBL" id="JAFJZO010000023">
    <property type="protein sequence ID" value="KAG5504448.1"/>
    <property type="molecule type" value="Genomic_DNA"/>
</dbReference>
<keyword evidence="4 5" id="KW-0520">NAD</keyword>
<evidence type="ECO:0000256" key="3">
    <source>
        <dbReference type="ARBA" id="ARBA00022833"/>
    </source>
</evidence>
<evidence type="ECO:0000259" key="7">
    <source>
        <dbReference type="PROSITE" id="PS50305"/>
    </source>
</evidence>
<feature type="domain" description="Deacetylase sirtuin-type" evidence="7">
    <location>
        <begin position="1"/>
        <end position="310"/>
    </location>
</feature>
<organism evidence="8 9">
    <name type="scientific">Porcisia hertigi</name>
    <dbReference type="NCBI Taxonomy" id="2761500"/>
    <lineage>
        <taxon>Eukaryota</taxon>
        <taxon>Discoba</taxon>
        <taxon>Euglenozoa</taxon>
        <taxon>Kinetoplastea</taxon>
        <taxon>Metakinetoplastina</taxon>
        <taxon>Trypanosomatida</taxon>
        <taxon>Trypanosomatidae</taxon>
        <taxon>Leishmaniinae</taxon>
        <taxon>Porcisia</taxon>
    </lineage>
</organism>
<accession>A0A836IVF8</accession>
<dbReference type="GO" id="GO:0005759">
    <property type="term" value="C:mitochondrial matrix"/>
    <property type="evidence" value="ECO:0007669"/>
    <property type="project" value="UniProtKB-SubCell"/>
</dbReference>
<dbReference type="InterPro" id="IPR029035">
    <property type="entry name" value="DHS-like_NAD/FAD-binding_dom"/>
</dbReference>
<dbReference type="Gene3D" id="3.40.50.1220">
    <property type="entry name" value="TPP-binding domain"/>
    <property type="match status" value="1"/>
</dbReference>
<dbReference type="HAMAP" id="MF_01967">
    <property type="entry name" value="Sirtuin_ClassII"/>
    <property type="match status" value="1"/>
</dbReference>
<dbReference type="InterPro" id="IPR026590">
    <property type="entry name" value="Ssirtuin_cat_dom"/>
</dbReference>
<feature type="binding site" evidence="5 6">
    <location>
        <position position="209"/>
    </location>
    <ligand>
        <name>Zn(2+)</name>
        <dbReference type="ChEBI" id="CHEBI:29105"/>
    </ligand>
</feature>
<proteinExistence type="inferred from homology"/>
<evidence type="ECO:0000256" key="1">
    <source>
        <dbReference type="ARBA" id="ARBA00022679"/>
    </source>
</evidence>
<evidence type="ECO:0000256" key="2">
    <source>
        <dbReference type="ARBA" id="ARBA00022723"/>
    </source>
</evidence>
<dbReference type="GO" id="GO:0008270">
    <property type="term" value="F:zinc ion binding"/>
    <property type="evidence" value="ECO:0007669"/>
    <property type="project" value="UniProtKB-UniRule"/>
</dbReference>
<keyword evidence="2 5" id="KW-0479">Metal-binding</keyword>
<feature type="binding site" evidence="5">
    <location>
        <begin position="276"/>
        <end position="278"/>
    </location>
    <ligand>
        <name>NAD(+)</name>
        <dbReference type="ChEBI" id="CHEBI:57540"/>
    </ligand>
</feature>
<comment type="caution">
    <text evidence="5">Lacks conserved residue(s) required for the propagation of feature annotation.</text>
</comment>
<dbReference type="GeneID" id="94290948"/>
<dbReference type="Pfam" id="PF02146">
    <property type="entry name" value="SIR2"/>
    <property type="match status" value="1"/>
</dbReference>
<dbReference type="KEGG" id="phet:94290948"/>
<keyword evidence="3 5" id="KW-0862">Zinc</keyword>
<evidence type="ECO:0000256" key="6">
    <source>
        <dbReference type="PROSITE-ProRule" id="PRU00236"/>
    </source>
</evidence>
<dbReference type="InterPro" id="IPR050134">
    <property type="entry name" value="NAD-dep_sirtuin_deacylases"/>
</dbReference>
<dbReference type="RefSeq" id="XP_067757071.1">
    <property type="nucleotide sequence ID" value="XM_067900871.1"/>
</dbReference>
<protein>
    <recommendedName>
        <fullName evidence="5">NAD-dependent protein deacylase</fullName>
        <ecNumber evidence="5">2.3.1.-</ecNumber>
    </recommendedName>
    <alternativeName>
        <fullName evidence="5">Regulatory protein SIR2 homolog</fullName>
    </alternativeName>
</protein>
<dbReference type="AlphaFoldDB" id="A0A836IVF8"/>
<comment type="catalytic activity">
    <reaction evidence="5">
        <text>N(6)-acetyl-L-lysyl-[protein] + NAD(+) + H2O = 2''-O-acetyl-ADP-D-ribose + nicotinamide + L-lysyl-[protein]</text>
        <dbReference type="Rhea" id="RHEA:43636"/>
        <dbReference type="Rhea" id="RHEA-COMP:9752"/>
        <dbReference type="Rhea" id="RHEA-COMP:10731"/>
        <dbReference type="ChEBI" id="CHEBI:15377"/>
        <dbReference type="ChEBI" id="CHEBI:17154"/>
        <dbReference type="ChEBI" id="CHEBI:29969"/>
        <dbReference type="ChEBI" id="CHEBI:57540"/>
        <dbReference type="ChEBI" id="CHEBI:61930"/>
        <dbReference type="ChEBI" id="CHEBI:83767"/>
        <dbReference type="EC" id="2.3.1.286"/>
    </reaction>
</comment>
<keyword evidence="9" id="KW-1185">Reference proteome</keyword>
<feature type="binding site" evidence="5 6">
    <location>
        <position position="157"/>
    </location>
    <ligand>
        <name>Zn(2+)</name>
        <dbReference type="ChEBI" id="CHEBI:29105"/>
    </ligand>
</feature>
<feature type="binding site" evidence="5">
    <location>
        <position position="296"/>
    </location>
    <ligand>
        <name>NAD(+)</name>
        <dbReference type="ChEBI" id="CHEBI:57540"/>
    </ligand>
</feature>
<dbReference type="Proteomes" id="UP000674318">
    <property type="component" value="Unassembled WGS sequence"/>
</dbReference>
<dbReference type="GO" id="GO:0017136">
    <property type="term" value="F:histone deacetylase activity, NAD-dependent"/>
    <property type="evidence" value="ECO:0007669"/>
    <property type="project" value="TreeGrafter"/>
</dbReference>
<evidence type="ECO:0000256" key="5">
    <source>
        <dbReference type="HAMAP-Rule" id="MF_03161"/>
    </source>
</evidence>
<evidence type="ECO:0000313" key="8">
    <source>
        <dbReference type="EMBL" id="KAG5504448.1"/>
    </source>
</evidence>
<sequence length="326" mass="35597">MMKPAGCLASFIERSSASSGPGRACVVLTGAGCSTESGIPDYRGPNGQYRRADFVPMTFQNFMRNDDEKRRYWARSMLGYSTMATASCNAAHMALQALTNSGVVSHIFTQNVDGLHHLATYGGVSDVEEEHYYKCTSSDAPLVEVHGNIHRVICMSCGFVMPRARLQRKLKEENPTLYEEYGANLSRLRPDGDYSVPMEAVNSMRLIMCPRCSGFFKPHVVLFGENVPKPVVVTTMNLVRDTASCLLCLGTSLQVYSAYRYVLEAKQSRIPVAVVNDGATRADNIADLKLVVKSVGGVLAETAHEILGVPVAMLCPSQDKLDLNAP</sequence>
<dbReference type="EC" id="2.3.1.-" evidence="5"/>
<dbReference type="PROSITE" id="PS50305">
    <property type="entry name" value="SIRTUIN"/>
    <property type="match status" value="1"/>
</dbReference>
<feature type="active site" description="Proton acceptor" evidence="5 6">
    <location>
        <position position="146"/>
    </location>
</feature>
<dbReference type="GO" id="GO:0070403">
    <property type="term" value="F:NAD+ binding"/>
    <property type="evidence" value="ECO:0007669"/>
    <property type="project" value="UniProtKB-UniRule"/>
</dbReference>
<keyword evidence="1 5" id="KW-0808">Transferase</keyword>
<dbReference type="SUPFAM" id="SSF52467">
    <property type="entry name" value="DHS-like NAD/FAD-binding domain"/>
    <property type="match status" value="1"/>
</dbReference>
<keyword evidence="5" id="KW-0496">Mitochondrion</keyword>
<comment type="similarity">
    <text evidence="5">Belongs to the sirtuin family. Class II subfamily.</text>
</comment>
<dbReference type="InterPro" id="IPR026587">
    <property type="entry name" value="Sirtuin_class_II"/>
</dbReference>
<feature type="binding site" evidence="5">
    <location>
        <begin position="250"/>
        <end position="252"/>
    </location>
    <ligand>
        <name>NAD(+)</name>
        <dbReference type="ChEBI" id="CHEBI:57540"/>
    </ligand>
</feature>
<comment type="subcellular location">
    <subcellularLocation>
        <location evidence="5">Mitochondrion matrix</location>
    </subcellularLocation>
</comment>
<dbReference type="PANTHER" id="PTHR11085">
    <property type="entry name" value="NAD-DEPENDENT PROTEIN DEACYLASE SIRTUIN-5, MITOCHONDRIAL-RELATED"/>
    <property type="match status" value="1"/>
</dbReference>